<dbReference type="SUPFAM" id="SSF56349">
    <property type="entry name" value="DNA breaking-rejoining enzymes"/>
    <property type="match status" value="1"/>
</dbReference>
<dbReference type="Proteomes" id="UP000019140">
    <property type="component" value="Unassembled WGS sequence"/>
</dbReference>
<dbReference type="InterPro" id="IPR011010">
    <property type="entry name" value="DNA_brk_join_enz"/>
</dbReference>
<sequence length="204" mass="23261">METYREDNSRTRYLTEEEEERLLAQCKPHIYRVVLSAIHTGLRKSELLSLSWNHINFEHRLVTVEVSYAKKSEARSVPMSSRLTETWFPIRIADPNVPVFLNSKGKPYRGISTAFNSAVKRAGIQDFTFHDLRHTFASRLVMRGVDLTTVKELMGHKHINMTLRYAHLSPGHKHSAIAVLDQSAPNFAPPVSDANPLLSQVIEK</sequence>
<evidence type="ECO:0000256" key="1">
    <source>
        <dbReference type="ARBA" id="ARBA00023172"/>
    </source>
</evidence>
<protein>
    <submittedName>
        <fullName evidence="3">Integrase</fullName>
    </submittedName>
</protein>
<proteinExistence type="predicted"/>
<evidence type="ECO:0000259" key="2">
    <source>
        <dbReference type="PROSITE" id="PS51898"/>
    </source>
</evidence>
<comment type="caution">
    <text evidence="3">The sequence shown here is derived from an EMBL/GenBank/DDBJ whole genome shotgun (WGS) entry which is preliminary data.</text>
</comment>
<dbReference type="PANTHER" id="PTHR30349">
    <property type="entry name" value="PHAGE INTEGRASE-RELATED"/>
    <property type="match status" value="1"/>
</dbReference>
<gene>
    <name evidence="3" type="ORF">ETSY2_49835</name>
</gene>
<dbReference type="PROSITE" id="PS51898">
    <property type="entry name" value="TYR_RECOMBINASE"/>
    <property type="match status" value="1"/>
</dbReference>
<dbReference type="AlphaFoldDB" id="W4L8R9"/>
<dbReference type="GO" id="GO:0006310">
    <property type="term" value="P:DNA recombination"/>
    <property type="evidence" value="ECO:0007669"/>
    <property type="project" value="UniProtKB-KW"/>
</dbReference>
<feature type="domain" description="Tyr recombinase" evidence="2">
    <location>
        <begin position="9"/>
        <end position="178"/>
    </location>
</feature>
<dbReference type="InterPro" id="IPR050090">
    <property type="entry name" value="Tyrosine_recombinase_XerCD"/>
</dbReference>
<dbReference type="CDD" id="cd00796">
    <property type="entry name" value="INT_Rci_Hp1_C"/>
    <property type="match status" value="1"/>
</dbReference>
<keyword evidence="1" id="KW-0233">DNA recombination</keyword>
<dbReference type="EMBL" id="AZHX01002473">
    <property type="protein sequence ID" value="ETW94412.1"/>
    <property type="molecule type" value="Genomic_DNA"/>
</dbReference>
<dbReference type="InterPro" id="IPR013762">
    <property type="entry name" value="Integrase-like_cat_sf"/>
</dbReference>
<dbReference type="GO" id="GO:0003677">
    <property type="term" value="F:DNA binding"/>
    <property type="evidence" value="ECO:0007669"/>
    <property type="project" value="InterPro"/>
</dbReference>
<reference evidence="3 4" key="1">
    <citation type="journal article" date="2014" name="Nature">
        <title>An environmental bacterial taxon with a large and distinct metabolic repertoire.</title>
        <authorList>
            <person name="Wilson M.C."/>
            <person name="Mori T."/>
            <person name="Ruckert C."/>
            <person name="Uria A.R."/>
            <person name="Helf M.J."/>
            <person name="Takada K."/>
            <person name="Gernert C."/>
            <person name="Steffens U.A."/>
            <person name="Heycke N."/>
            <person name="Schmitt S."/>
            <person name="Rinke C."/>
            <person name="Helfrich E.J."/>
            <person name="Brachmann A.O."/>
            <person name="Gurgui C."/>
            <person name="Wakimoto T."/>
            <person name="Kracht M."/>
            <person name="Crusemann M."/>
            <person name="Hentschel U."/>
            <person name="Abe I."/>
            <person name="Matsunaga S."/>
            <person name="Kalinowski J."/>
            <person name="Takeyama H."/>
            <person name="Piel J."/>
        </authorList>
    </citation>
    <scope>NUCLEOTIDE SEQUENCE [LARGE SCALE GENOMIC DNA]</scope>
    <source>
        <strain evidence="4">TSY2</strain>
    </source>
</reference>
<dbReference type="Pfam" id="PF00589">
    <property type="entry name" value="Phage_integrase"/>
    <property type="match status" value="1"/>
</dbReference>
<dbReference type="Gene3D" id="1.10.443.10">
    <property type="entry name" value="Intergrase catalytic core"/>
    <property type="match status" value="1"/>
</dbReference>
<dbReference type="GO" id="GO:0015074">
    <property type="term" value="P:DNA integration"/>
    <property type="evidence" value="ECO:0007669"/>
    <property type="project" value="InterPro"/>
</dbReference>
<name>W4L8R9_9BACT</name>
<keyword evidence="4" id="KW-1185">Reference proteome</keyword>
<dbReference type="InterPro" id="IPR002104">
    <property type="entry name" value="Integrase_catalytic"/>
</dbReference>
<evidence type="ECO:0000313" key="4">
    <source>
        <dbReference type="Proteomes" id="UP000019140"/>
    </source>
</evidence>
<dbReference type="HOGENOM" id="CLU_027562_41_1_7"/>
<dbReference type="PANTHER" id="PTHR30349:SF64">
    <property type="entry name" value="PROPHAGE INTEGRASE INTD-RELATED"/>
    <property type="match status" value="1"/>
</dbReference>
<accession>W4L8R9</accession>
<evidence type="ECO:0000313" key="3">
    <source>
        <dbReference type="EMBL" id="ETW94412.1"/>
    </source>
</evidence>
<organism evidence="3 4">
    <name type="scientific">Candidatus Entotheonella gemina</name>
    <dbReference type="NCBI Taxonomy" id="1429439"/>
    <lineage>
        <taxon>Bacteria</taxon>
        <taxon>Pseudomonadati</taxon>
        <taxon>Nitrospinota/Tectimicrobiota group</taxon>
        <taxon>Candidatus Tectimicrobiota</taxon>
        <taxon>Candidatus Entotheonellia</taxon>
        <taxon>Candidatus Entotheonellales</taxon>
        <taxon>Candidatus Entotheonellaceae</taxon>
        <taxon>Candidatus Entotheonella</taxon>
    </lineage>
</organism>